<evidence type="ECO:0000256" key="6">
    <source>
        <dbReference type="ARBA" id="ARBA00037937"/>
    </source>
</evidence>
<accession>A0A1I1MRJ7</accession>
<keyword evidence="1 7" id="KW-1003">Cell membrane</keyword>
<dbReference type="AlphaFoldDB" id="A0A1I1MRJ7"/>
<evidence type="ECO:0000313" key="10">
    <source>
        <dbReference type="EMBL" id="SFC85808.1"/>
    </source>
</evidence>
<evidence type="ECO:0000256" key="9">
    <source>
        <dbReference type="SAM" id="SignalP"/>
    </source>
</evidence>
<keyword evidence="10" id="KW-0282">Flagellum</keyword>
<evidence type="ECO:0000313" key="11">
    <source>
        <dbReference type="Proteomes" id="UP000198639"/>
    </source>
</evidence>
<evidence type="ECO:0000256" key="3">
    <source>
        <dbReference type="ARBA" id="ARBA00022989"/>
    </source>
</evidence>
<dbReference type="STRING" id="1164594.SAMN05216204_11164"/>
<keyword evidence="9" id="KW-0732">Signal</keyword>
<keyword evidence="11" id="KW-1185">Reference proteome</keyword>
<keyword evidence="4 7" id="KW-0472">Membrane</keyword>
<organism evidence="10 11">
    <name type="scientific">Massilia yuzhufengensis</name>
    <dbReference type="NCBI Taxonomy" id="1164594"/>
    <lineage>
        <taxon>Bacteria</taxon>
        <taxon>Pseudomonadati</taxon>
        <taxon>Pseudomonadota</taxon>
        <taxon>Betaproteobacteria</taxon>
        <taxon>Burkholderiales</taxon>
        <taxon>Oxalobacteraceae</taxon>
        <taxon>Telluria group</taxon>
        <taxon>Massilia</taxon>
    </lineage>
</organism>
<dbReference type="GO" id="GO:0009425">
    <property type="term" value="C:bacterial-type flagellum basal body"/>
    <property type="evidence" value="ECO:0007669"/>
    <property type="project" value="UniProtKB-SubCell"/>
</dbReference>
<dbReference type="PANTHER" id="PTHR38766">
    <property type="entry name" value="FLAGELLAR PROTEIN FLIO"/>
    <property type="match status" value="1"/>
</dbReference>
<comment type="similarity">
    <text evidence="6 7">Belongs to the FliO/MopB family.</text>
</comment>
<dbReference type="PANTHER" id="PTHR38766:SF1">
    <property type="entry name" value="FLAGELLAR PROTEIN FLIO"/>
    <property type="match status" value="1"/>
</dbReference>
<dbReference type="InterPro" id="IPR052205">
    <property type="entry name" value="FliO/MopB"/>
</dbReference>
<reference evidence="11" key="1">
    <citation type="submission" date="2016-10" db="EMBL/GenBank/DDBJ databases">
        <authorList>
            <person name="Varghese N."/>
            <person name="Submissions S."/>
        </authorList>
    </citation>
    <scope>NUCLEOTIDE SEQUENCE [LARGE SCALE GENOMIC DNA]</scope>
    <source>
        <strain evidence="11">CGMCC 1.12041</strain>
    </source>
</reference>
<evidence type="ECO:0000256" key="5">
    <source>
        <dbReference type="ARBA" id="ARBA00023143"/>
    </source>
</evidence>
<evidence type="ECO:0000256" key="7">
    <source>
        <dbReference type="RuleBase" id="RU362064"/>
    </source>
</evidence>
<evidence type="ECO:0000256" key="8">
    <source>
        <dbReference type="SAM" id="MobiDB-lite"/>
    </source>
</evidence>
<proteinExistence type="inferred from homology"/>
<dbReference type="InterPro" id="IPR022781">
    <property type="entry name" value="Flagellar_biosynth_FliO"/>
</dbReference>
<keyword evidence="10" id="KW-0966">Cell projection</keyword>
<comment type="subcellular location">
    <subcellularLocation>
        <location evidence="7">Cell membrane</location>
    </subcellularLocation>
    <subcellularLocation>
        <location evidence="7">Bacterial flagellum basal body</location>
    </subcellularLocation>
</comment>
<protein>
    <recommendedName>
        <fullName evidence="7">Flagellar protein</fullName>
    </recommendedName>
</protein>
<gene>
    <name evidence="10" type="ORF">SAMN05216204_11164</name>
</gene>
<keyword evidence="2 7" id="KW-0812">Transmembrane</keyword>
<dbReference type="EMBL" id="FOLD01000011">
    <property type="protein sequence ID" value="SFC85808.1"/>
    <property type="molecule type" value="Genomic_DNA"/>
</dbReference>
<dbReference type="GO" id="GO:0044781">
    <property type="term" value="P:bacterial-type flagellum organization"/>
    <property type="evidence" value="ECO:0007669"/>
    <property type="project" value="UniProtKB-UniRule"/>
</dbReference>
<sequence length="234" mass="23421">MTSRNVARSNPAGWAAQSTLLLAVALLLPNAATAQQAGDAAAPIPVPAPASVETQPLPKGATTAGRPATLAQPAPSGPVSTPVQEPGPAAAPAADPAPLASPAPGQRPPQVVMPGPPAPGPGSLLQTILALVLVLGLLLGLAWFLKRYGPRGIGASANVKLVGALNIGGRERIMVVEVGDQWIVVGASPGRVNALATMPRQEGAEQHASLAAHAPAAGSFGDWLKNTIDKRNAT</sequence>
<name>A0A1I1MRJ7_9BURK</name>
<keyword evidence="3 7" id="KW-1133">Transmembrane helix</keyword>
<evidence type="ECO:0000256" key="2">
    <source>
        <dbReference type="ARBA" id="ARBA00022692"/>
    </source>
</evidence>
<keyword evidence="5 7" id="KW-0975">Bacterial flagellum</keyword>
<dbReference type="OrthoDB" id="9182371at2"/>
<dbReference type="RefSeq" id="WP_091874702.1">
    <property type="nucleotide sequence ID" value="NZ_FOLD01000011.1"/>
</dbReference>
<dbReference type="Proteomes" id="UP000198639">
    <property type="component" value="Unassembled WGS sequence"/>
</dbReference>
<dbReference type="Pfam" id="PF04347">
    <property type="entry name" value="FliO"/>
    <property type="match status" value="1"/>
</dbReference>
<feature type="chain" id="PRO_5011721525" description="Flagellar protein" evidence="9">
    <location>
        <begin position="35"/>
        <end position="234"/>
    </location>
</feature>
<feature type="compositionally biased region" description="Low complexity" evidence="8">
    <location>
        <begin position="82"/>
        <end position="98"/>
    </location>
</feature>
<dbReference type="GO" id="GO:0005886">
    <property type="term" value="C:plasma membrane"/>
    <property type="evidence" value="ECO:0007669"/>
    <property type="project" value="UniProtKB-SubCell"/>
</dbReference>
<evidence type="ECO:0000256" key="1">
    <source>
        <dbReference type="ARBA" id="ARBA00022475"/>
    </source>
</evidence>
<keyword evidence="10" id="KW-0969">Cilium</keyword>
<feature type="transmembrane region" description="Helical" evidence="7">
    <location>
        <begin position="123"/>
        <end position="145"/>
    </location>
</feature>
<feature type="signal peptide" evidence="9">
    <location>
        <begin position="1"/>
        <end position="34"/>
    </location>
</feature>
<feature type="region of interest" description="Disordered" evidence="8">
    <location>
        <begin position="47"/>
        <end position="118"/>
    </location>
</feature>
<evidence type="ECO:0000256" key="4">
    <source>
        <dbReference type="ARBA" id="ARBA00023136"/>
    </source>
</evidence>
<dbReference type="NCBIfam" id="TIGR03500">
    <property type="entry name" value="FliO_TIGR"/>
    <property type="match status" value="1"/>
</dbReference>